<dbReference type="SUPFAM" id="SSF103642">
    <property type="entry name" value="Sec-C motif"/>
    <property type="match status" value="1"/>
</dbReference>
<organism evidence="1 2">
    <name type="scientific">Billgrantia antri</name>
    <dbReference type="NCBI Taxonomy" id="2846777"/>
    <lineage>
        <taxon>Bacteria</taxon>
        <taxon>Pseudomonadati</taxon>
        <taxon>Pseudomonadota</taxon>
        <taxon>Gammaproteobacteria</taxon>
        <taxon>Oceanospirillales</taxon>
        <taxon>Halomonadaceae</taxon>
        <taxon>Billgrantia</taxon>
    </lineage>
</organism>
<dbReference type="Proteomes" id="UP000769617">
    <property type="component" value="Unassembled WGS sequence"/>
</dbReference>
<keyword evidence="2" id="KW-1185">Reference proteome</keyword>
<dbReference type="PANTHER" id="PTHR33747">
    <property type="entry name" value="UPF0225 PROTEIN SCO1677"/>
    <property type="match status" value="1"/>
</dbReference>
<accession>A0ABS6ZUB7</accession>
<evidence type="ECO:0000313" key="1">
    <source>
        <dbReference type="EMBL" id="MBW6393458.1"/>
    </source>
</evidence>
<protein>
    <submittedName>
        <fullName evidence="1">SEC-C domain-containing protein</fullName>
    </submittedName>
</protein>
<gene>
    <name evidence="1" type="ORF">KPL81_20100</name>
</gene>
<dbReference type="EMBL" id="JAHYCA010000009">
    <property type="protein sequence ID" value="MBW6393458.1"/>
    <property type="molecule type" value="Genomic_DNA"/>
</dbReference>
<dbReference type="Gene3D" id="3.10.450.50">
    <property type="match status" value="1"/>
</dbReference>
<reference evidence="1 2" key="1">
    <citation type="submission" date="2021-07" db="EMBL/GenBank/DDBJ databases">
        <authorList>
            <person name="So Y."/>
        </authorList>
    </citation>
    <scope>NUCLEOTIDE SEQUENCE [LARGE SCALE GENOMIC DNA]</scope>
    <source>
        <strain evidence="1 2">Y3S6</strain>
    </source>
</reference>
<sequence length="715" mass="81440">MDQSIRTEAEVFADLSELCASPGYLHAIAYFCFRDNTIRYGDVMTPEDVLEQFGMDRLVRTEISTLIGLSCKADLNAEMQTPETIQRYIDETEILLTEIHHSMMPNMTEIFDPEQASNPNFNPFKNGDFLREAIFYGGESAYHFQYRDLSSLKYKGDSDWLIYNKGFSSEDAISAITAIQELQNRKINEFISSLDINNPNSWTALDAYKFTAEEISAESGIDLGVVTNVIESFVSPIGMSDFSSLDDFNPKNAYPIIKTSDTEYLLFQNYSLVEALYETPFFWFYEDKTYRSTAMKNRGDFTESFSAQRLTRVFGDRNVFLNVEIVDSKRNIAGEIDVLIVYANRAIILQAKSKKLTIAARKGNDLSLRDDFKKAVQDAYDQAYSCATLLTDLNYKLIDDSGNELEIARNLCEIYPFCVVSDHYPALSFQARQFLNFSKTEVIKPPFVMDVFFLDVASEMLETPLHFLSYVNRRTEYNDKVLSTHELTILSYHLKQNLWVDDEYTMMHLGDDICADLDLAMLVRRCKVTGERTPEGILTKFRDTTVGRLITQIEKQEDPGTIDLGFMLLLLSEDTVNQLNTGIDHIAKLALNDHECHDLTIAIGAGSTGLTVHCNSDPLEVAGPKLERHAERRKYSQKAKEWFGICIDPETKKLKFGLKLLYEWEQSDELDRILADAPKPQRKINIGTVVKGRKIGRNEMCPCGSGVKYKKCCLK</sequence>
<dbReference type="PANTHER" id="PTHR33747:SF1">
    <property type="entry name" value="ADENYLATE CYCLASE-ASSOCIATED CAP C-TERMINAL DOMAIN-CONTAINING PROTEIN"/>
    <property type="match status" value="1"/>
</dbReference>
<evidence type="ECO:0000313" key="2">
    <source>
        <dbReference type="Proteomes" id="UP000769617"/>
    </source>
</evidence>
<name>A0ABS6ZUB7_9GAMM</name>
<dbReference type="InterPro" id="IPR004027">
    <property type="entry name" value="SEC_C_motif"/>
</dbReference>
<dbReference type="RefSeq" id="WP_219793637.1">
    <property type="nucleotide sequence ID" value="NZ_JAHYCA010000009.1"/>
</dbReference>
<dbReference type="Pfam" id="PF02810">
    <property type="entry name" value="SEC-C"/>
    <property type="match status" value="1"/>
</dbReference>
<comment type="caution">
    <text evidence="1">The sequence shown here is derived from an EMBL/GenBank/DDBJ whole genome shotgun (WGS) entry which is preliminary data.</text>
</comment>
<proteinExistence type="predicted"/>